<keyword evidence="1" id="KW-0175">Coiled coil</keyword>
<dbReference type="AlphaFoldDB" id="A0A1T4UVV1"/>
<evidence type="ECO:0000313" key="4">
    <source>
        <dbReference type="Proteomes" id="UP000191116"/>
    </source>
</evidence>
<protein>
    <submittedName>
        <fullName evidence="2">Uncharacterized protein</fullName>
    </submittedName>
</protein>
<dbReference type="EMBL" id="FUWP01000036">
    <property type="protein sequence ID" value="SKA56830.1"/>
    <property type="molecule type" value="Genomic_DNA"/>
</dbReference>
<evidence type="ECO:0000256" key="1">
    <source>
        <dbReference type="SAM" id="Coils"/>
    </source>
</evidence>
<sequence>MSLVDIELPLFNVIKEELEKTKIELEKTKQKLSLFEKENDEMDFMLDENEGALRGLSSISALLVTHVGKGTYEAHALDGLSLFADLALEKLVLKRKSLLTNKQIRS</sequence>
<proteinExistence type="predicted"/>
<evidence type="ECO:0000313" key="2">
    <source>
        <dbReference type="EMBL" id="SKA56776.1"/>
    </source>
</evidence>
<organism evidence="2 4">
    <name type="scientific">Photobacterium toruni</name>
    <dbReference type="NCBI Taxonomy" id="1935446"/>
    <lineage>
        <taxon>Bacteria</taxon>
        <taxon>Pseudomonadati</taxon>
        <taxon>Pseudomonadota</taxon>
        <taxon>Gammaproteobacteria</taxon>
        <taxon>Vibrionales</taxon>
        <taxon>Vibrionaceae</taxon>
        <taxon>Photobacterium</taxon>
    </lineage>
</organism>
<evidence type="ECO:0000313" key="3">
    <source>
        <dbReference type="EMBL" id="SKA56830.1"/>
    </source>
</evidence>
<feature type="coiled-coil region" evidence="1">
    <location>
        <begin position="11"/>
        <end position="38"/>
    </location>
</feature>
<gene>
    <name evidence="2" type="ORF">CZ814_03783</name>
    <name evidence="3" type="ORF">CZ814_03796</name>
</gene>
<accession>A0A1T4UVV1</accession>
<reference evidence="2 4" key="1">
    <citation type="submission" date="2017-02" db="EMBL/GenBank/DDBJ databases">
        <authorList>
            <person name="Peterson S.W."/>
        </authorList>
    </citation>
    <scope>NUCLEOTIDE SEQUENCE [LARGE SCALE GENOMIC DNA]</scope>
    <source>
        <strain evidence="2 4">CECT 9189</strain>
    </source>
</reference>
<dbReference type="RefSeq" id="WP_080176454.1">
    <property type="nucleotide sequence ID" value="NZ_AP024859.1"/>
</dbReference>
<dbReference type="EMBL" id="FUWP01000036">
    <property type="protein sequence ID" value="SKA56776.1"/>
    <property type="molecule type" value="Genomic_DNA"/>
</dbReference>
<name>A0A1T4UVV1_9GAMM</name>
<dbReference type="Proteomes" id="UP000191116">
    <property type="component" value="Unassembled WGS sequence"/>
</dbReference>